<evidence type="ECO:0000256" key="6">
    <source>
        <dbReference type="ARBA" id="ARBA00023136"/>
    </source>
</evidence>
<keyword evidence="6 7" id="KW-0472">Membrane</keyword>
<keyword evidence="11" id="KW-1185">Reference proteome</keyword>
<evidence type="ECO:0000313" key="11">
    <source>
        <dbReference type="Proteomes" id="UP000677668"/>
    </source>
</evidence>
<dbReference type="EMBL" id="CP072642">
    <property type="protein sequence ID" value="QUV94042.1"/>
    <property type="molecule type" value="Genomic_DNA"/>
</dbReference>
<evidence type="ECO:0000259" key="8">
    <source>
        <dbReference type="Pfam" id="PF02687"/>
    </source>
</evidence>
<evidence type="ECO:0000256" key="2">
    <source>
        <dbReference type="ARBA" id="ARBA00005236"/>
    </source>
</evidence>
<dbReference type="Pfam" id="PF02687">
    <property type="entry name" value="FtsX"/>
    <property type="match status" value="1"/>
</dbReference>
<evidence type="ECO:0000256" key="5">
    <source>
        <dbReference type="ARBA" id="ARBA00022989"/>
    </source>
</evidence>
<feature type="transmembrane region" description="Helical" evidence="7">
    <location>
        <begin position="20"/>
        <end position="44"/>
    </location>
</feature>
<evidence type="ECO:0000259" key="9">
    <source>
        <dbReference type="Pfam" id="PF12704"/>
    </source>
</evidence>
<dbReference type="PANTHER" id="PTHR30489">
    <property type="entry name" value="LIPOPROTEIN-RELEASING SYSTEM TRANSMEMBRANE PROTEIN LOLE"/>
    <property type="match status" value="1"/>
</dbReference>
<feature type="transmembrane region" description="Helical" evidence="7">
    <location>
        <begin position="336"/>
        <end position="357"/>
    </location>
</feature>
<keyword evidence="3" id="KW-1003">Cell membrane</keyword>
<dbReference type="RefSeq" id="WP_211422367.1">
    <property type="nucleotide sequence ID" value="NZ_CP072642.1"/>
</dbReference>
<dbReference type="PANTHER" id="PTHR30489:SF0">
    <property type="entry name" value="LIPOPROTEIN-RELEASING SYSTEM TRANSMEMBRANE PROTEIN LOLE"/>
    <property type="match status" value="1"/>
</dbReference>
<evidence type="ECO:0000313" key="10">
    <source>
        <dbReference type="EMBL" id="QUV94042.1"/>
    </source>
</evidence>
<feature type="domain" description="MacB-like periplasmic core" evidence="9">
    <location>
        <begin position="25"/>
        <end position="246"/>
    </location>
</feature>
<gene>
    <name evidence="10" type="ORF">J8C05_00845</name>
</gene>
<keyword evidence="5 7" id="KW-1133">Transmembrane helix</keyword>
<keyword evidence="4 7" id="KW-0812">Transmembrane</keyword>
<protein>
    <submittedName>
        <fullName evidence="10">ABC transporter permease</fullName>
    </submittedName>
</protein>
<feature type="transmembrane region" description="Helical" evidence="7">
    <location>
        <begin position="378"/>
        <end position="401"/>
    </location>
</feature>
<dbReference type="Pfam" id="PF12704">
    <property type="entry name" value="MacB_PCD"/>
    <property type="match status" value="1"/>
</dbReference>
<sequence>MGYVWFIAQRYLRARRRATLSVAAGLAVLGITVGVWALTVVLAFQSGMESELQGKILAGTAHLNVLRRGGRPLPDPDGLKAQIQQTPGVRSATPTTYREVLLTSGSRAAAGVLKAVDLAEPPETLEVTRTLCPGTNLKDLQPTRGPEGRVLDGIIPGKRLAQEAGLRIGDLVEALTPGARGELSPFGWLPTTYTFRVVGFFESGLYEYDAAWAYISLDAARQLTGEETPATVIQVMLDDARAYRDVGAVLQSRLGPDYVIEDWATLNRTAFAALNLQRLAFAVVIGLVILVAALNIVTTLMLLVTEKRRDIAILLAMGATPRTILLVFLAQGLALGLAGALCGGLLGAATAIICDRYDLIQLDARMYSIASVPFRFSLLDTGIVLGVALSVSLLATIYPAWRAATLNPVEGLRHA</sequence>
<evidence type="ECO:0000256" key="4">
    <source>
        <dbReference type="ARBA" id="ARBA00022692"/>
    </source>
</evidence>
<evidence type="ECO:0000256" key="3">
    <source>
        <dbReference type="ARBA" id="ARBA00022475"/>
    </source>
</evidence>
<dbReference type="InterPro" id="IPR051447">
    <property type="entry name" value="Lipoprotein-release_system"/>
</dbReference>
<dbReference type="Proteomes" id="UP000677668">
    <property type="component" value="Chromosome 1"/>
</dbReference>
<feature type="transmembrane region" description="Helical" evidence="7">
    <location>
        <begin position="279"/>
        <end position="304"/>
    </location>
</feature>
<dbReference type="InterPro" id="IPR003838">
    <property type="entry name" value="ABC3_permease_C"/>
</dbReference>
<organism evidence="10 11">
    <name type="scientific">Chloracidobacterium sp. N</name>
    <dbReference type="NCBI Taxonomy" id="2821540"/>
    <lineage>
        <taxon>Bacteria</taxon>
        <taxon>Pseudomonadati</taxon>
        <taxon>Acidobacteriota</taxon>
        <taxon>Terriglobia</taxon>
        <taxon>Terriglobales</taxon>
        <taxon>Acidobacteriaceae</taxon>
        <taxon>Chloracidobacterium</taxon>
        <taxon>Chloracidobacterium aggregatum</taxon>
    </lineage>
</organism>
<evidence type="ECO:0000256" key="7">
    <source>
        <dbReference type="SAM" id="Phobius"/>
    </source>
</evidence>
<comment type="similarity">
    <text evidence="2">Belongs to the ABC-4 integral membrane protein family. LolC/E subfamily.</text>
</comment>
<comment type="subcellular location">
    <subcellularLocation>
        <location evidence="1">Cell membrane</location>
        <topology evidence="1">Multi-pass membrane protein</topology>
    </subcellularLocation>
</comment>
<reference evidence="10 11" key="1">
    <citation type="submission" date="2021-03" db="EMBL/GenBank/DDBJ databases">
        <title>Genomic and phenotypic characterization of Chloracidobacterium isolates provides evidence for multiple species.</title>
        <authorList>
            <person name="Saini M.K."/>
            <person name="Costas A.M.G."/>
            <person name="Tank M."/>
            <person name="Bryant D.A."/>
        </authorList>
    </citation>
    <scope>NUCLEOTIDE SEQUENCE [LARGE SCALE GENOMIC DNA]</scope>
    <source>
        <strain evidence="10 11">N</strain>
    </source>
</reference>
<accession>A0ABX8B1T2</accession>
<feature type="domain" description="ABC3 transporter permease C-terminal" evidence="8">
    <location>
        <begin position="283"/>
        <end position="408"/>
    </location>
</feature>
<name>A0ABX8B1T2_9BACT</name>
<evidence type="ECO:0000256" key="1">
    <source>
        <dbReference type="ARBA" id="ARBA00004651"/>
    </source>
</evidence>
<proteinExistence type="inferred from homology"/>
<dbReference type="InterPro" id="IPR025857">
    <property type="entry name" value="MacB_PCD"/>
</dbReference>